<comment type="similarity">
    <text evidence="1">Belongs to the Mg-chelatase subunits D/I family. ComM subfamily.</text>
</comment>
<evidence type="ECO:0000256" key="3">
    <source>
        <dbReference type="ARBA" id="ARBA00022840"/>
    </source>
</evidence>
<evidence type="ECO:0000256" key="1">
    <source>
        <dbReference type="ARBA" id="ARBA00006354"/>
    </source>
</evidence>
<dbReference type="InterPro" id="IPR004482">
    <property type="entry name" value="Mg_chelat-rel"/>
</dbReference>
<dbReference type="Pfam" id="PF13541">
    <property type="entry name" value="ChlI"/>
    <property type="match status" value="1"/>
</dbReference>
<reference evidence="5 6" key="1">
    <citation type="submission" date="2017-03" db="EMBL/GenBank/DDBJ databases">
        <title>Genome sequence of Clostridium thermoalcaliphilum DSM 7309.</title>
        <authorList>
            <person name="Poehlein A."/>
            <person name="Daniel R."/>
        </authorList>
    </citation>
    <scope>NUCLEOTIDE SEQUENCE [LARGE SCALE GENOMIC DNA]</scope>
    <source>
        <strain evidence="5 6">DSM 7309</strain>
    </source>
</reference>
<dbReference type="RefSeq" id="WP_079412448.1">
    <property type="nucleotide sequence ID" value="NZ_MZGW01000004.1"/>
</dbReference>
<dbReference type="PANTHER" id="PTHR32039:SF7">
    <property type="entry name" value="COMPETENCE PROTEIN COMM"/>
    <property type="match status" value="1"/>
</dbReference>
<feature type="domain" description="AAA+ ATPase" evidence="4">
    <location>
        <begin position="211"/>
        <end position="394"/>
    </location>
</feature>
<dbReference type="InterPro" id="IPR014721">
    <property type="entry name" value="Ribsml_uS5_D2-typ_fold_subgr"/>
</dbReference>
<dbReference type="Pfam" id="PF13335">
    <property type="entry name" value="Mg_chelatase_C"/>
    <property type="match status" value="1"/>
</dbReference>
<dbReference type="Gene3D" id="3.40.50.300">
    <property type="entry name" value="P-loop containing nucleotide triphosphate hydrolases"/>
    <property type="match status" value="1"/>
</dbReference>
<keyword evidence="3" id="KW-0067">ATP-binding</keyword>
<dbReference type="SUPFAM" id="SSF54211">
    <property type="entry name" value="Ribosomal protein S5 domain 2-like"/>
    <property type="match status" value="1"/>
</dbReference>
<evidence type="ECO:0000259" key="4">
    <source>
        <dbReference type="SMART" id="SM00382"/>
    </source>
</evidence>
<proteinExistence type="inferred from homology"/>
<evidence type="ECO:0000313" key="6">
    <source>
        <dbReference type="Proteomes" id="UP000190140"/>
    </source>
</evidence>
<dbReference type="SUPFAM" id="SSF52540">
    <property type="entry name" value="P-loop containing nucleoside triphosphate hydrolases"/>
    <property type="match status" value="1"/>
</dbReference>
<protein>
    <submittedName>
        <fullName evidence="5">Competence protein ComM</fullName>
    </submittedName>
</protein>
<gene>
    <name evidence="5" type="primary">comM</name>
    <name evidence="5" type="ORF">CLOTH_14010</name>
</gene>
<organism evidence="5 6">
    <name type="scientific">Alkalithermobacter paradoxus</name>
    <dbReference type="NCBI Taxonomy" id="29349"/>
    <lineage>
        <taxon>Bacteria</taxon>
        <taxon>Bacillati</taxon>
        <taxon>Bacillota</taxon>
        <taxon>Clostridia</taxon>
        <taxon>Peptostreptococcales</taxon>
        <taxon>Tepidibacteraceae</taxon>
        <taxon>Alkalithermobacter</taxon>
    </lineage>
</organism>
<dbReference type="Pfam" id="PF01078">
    <property type="entry name" value="Mg_chelatase"/>
    <property type="match status" value="1"/>
</dbReference>
<keyword evidence="6" id="KW-1185">Reference proteome</keyword>
<comment type="caution">
    <text evidence="5">The sequence shown here is derived from an EMBL/GenBank/DDBJ whole genome shotgun (WGS) entry which is preliminary data.</text>
</comment>
<dbReference type="PRINTS" id="PR01657">
    <property type="entry name" value="MCMFAMILY"/>
</dbReference>
<dbReference type="InterPro" id="IPR003593">
    <property type="entry name" value="AAA+_ATPase"/>
</dbReference>
<dbReference type="InterPro" id="IPR045006">
    <property type="entry name" value="CHLI-like"/>
</dbReference>
<dbReference type="EMBL" id="MZGW01000004">
    <property type="protein sequence ID" value="OPJ55642.1"/>
    <property type="molecule type" value="Genomic_DNA"/>
</dbReference>
<dbReference type="Gene3D" id="3.30.230.10">
    <property type="match status" value="1"/>
</dbReference>
<dbReference type="SMART" id="SM00382">
    <property type="entry name" value="AAA"/>
    <property type="match status" value="1"/>
</dbReference>
<dbReference type="InterPro" id="IPR027417">
    <property type="entry name" value="P-loop_NTPase"/>
</dbReference>
<evidence type="ECO:0000313" key="5">
    <source>
        <dbReference type="EMBL" id="OPJ55642.1"/>
    </source>
</evidence>
<dbReference type="InterPro" id="IPR001208">
    <property type="entry name" value="MCM_dom"/>
</dbReference>
<dbReference type="GO" id="GO:0003677">
    <property type="term" value="F:DNA binding"/>
    <property type="evidence" value="ECO:0007669"/>
    <property type="project" value="InterPro"/>
</dbReference>
<dbReference type="InterPro" id="IPR025158">
    <property type="entry name" value="Mg_chelat-rel_C"/>
</dbReference>
<dbReference type="STRING" id="29349.CLOTH_14010"/>
<accession>A0A1V4I6M9</accession>
<dbReference type="OrthoDB" id="9813147at2"/>
<dbReference type="InterPro" id="IPR000523">
    <property type="entry name" value="Mg_chelatse_chII-like_cat_dom"/>
</dbReference>
<name>A0A1V4I6M9_9FIRM</name>
<dbReference type="InterPro" id="IPR020568">
    <property type="entry name" value="Ribosomal_Su5_D2-typ_SF"/>
</dbReference>
<dbReference type="Proteomes" id="UP000190140">
    <property type="component" value="Unassembled WGS sequence"/>
</dbReference>
<sequence>MFYKVSSAGILGIDGFIVDVEVDLSRGIPMFSIVGLPDTSIREAKERIKSAIQNSGYEFPNKRIVINLSPADIKKEGSHFDLSMAVGILHNQYTTVETDIKDILFLGELSLDGKLKKVKGILPIIIEAKRKNYKKVFLPVDNLKEASFIEGIDLYGFDTLDKVIKFLNKETDISPYKREINVTISQYQTLDMADIKGNYSSKRGMEIACAGGHNVLMIGPPGSGKTMIAKRLETILPHLSLDESIEISKIYSAAGLIDENEGIVNKRPFRSPHHTTTKTALIGGGADARPGEVVLAHKGVLFLDELLEFDKKILETLRQPIEDKYVNISRVKMNLKYPSDFMLIAAMNPCPCGYYKDITRECKCKMNEVNKYLNKISGPMLDRFDIFIEMSALDYEDFDSQTDTEPSIEIKKRVDAARYIQQERYKNSNIKTNNQLSTKDIDKYCYLDKTCKDFSRQILSKYKLSSRSYYKLLKTARTIADLDSSENINISHLAEAISFRKAYFTYWG</sequence>
<dbReference type="PANTHER" id="PTHR32039">
    <property type="entry name" value="MAGNESIUM-CHELATASE SUBUNIT CHLI"/>
    <property type="match status" value="1"/>
</dbReference>
<evidence type="ECO:0000256" key="2">
    <source>
        <dbReference type="ARBA" id="ARBA00022741"/>
    </source>
</evidence>
<dbReference type="NCBIfam" id="TIGR00368">
    <property type="entry name" value="YifB family Mg chelatase-like AAA ATPase"/>
    <property type="match status" value="1"/>
</dbReference>
<keyword evidence="2" id="KW-0547">Nucleotide-binding</keyword>
<dbReference type="GO" id="GO:0005524">
    <property type="term" value="F:ATP binding"/>
    <property type="evidence" value="ECO:0007669"/>
    <property type="project" value="UniProtKB-KW"/>
</dbReference>
<dbReference type="AlphaFoldDB" id="A0A1V4I6M9"/>